<feature type="compositionally biased region" description="Low complexity" evidence="1">
    <location>
        <begin position="242"/>
        <end position="259"/>
    </location>
</feature>
<proteinExistence type="predicted"/>
<organism evidence="3">
    <name type="scientific">Burkholderia sp. M701</name>
    <dbReference type="NCBI Taxonomy" id="326454"/>
    <lineage>
        <taxon>Bacteria</taxon>
        <taxon>Pseudomonadati</taxon>
        <taxon>Pseudomonadota</taxon>
        <taxon>Betaproteobacteria</taxon>
        <taxon>Burkholderiales</taxon>
        <taxon>Burkholderiaceae</taxon>
        <taxon>Burkholderia</taxon>
    </lineage>
</organism>
<feature type="region of interest" description="Disordered" evidence="1">
    <location>
        <begin position="216"/>
        <end position="259"/>
    </location>
</feature>
<dbReference type="AlphaFoldDB" id="V5YP35"/>
<dbReference type="Gene3D" id="3.30.70.1290">
    <property type="entry name" value="Transposase IS200-like"/>
    <property type="match status" value="1"/>
</dbReference>
<protein>
    <submittedName>
        <fullName evidence="3">Transposase</fullName>
    </submittedName>
</protein>
<dbReference type="PANTHER" id="PTHR34322:SF2">
    <property type="entry name" value="TRANSPOSASE IS200-LIKE DOMAIN-CONTAINING PROTEIN"/>
    <property type="match status" value="1"/>
</dbReference>
<dbReference type="PANTHER" id="PTHR34322">
    <property type="entry name" value="TRANSPOSASE, Y1_TNP DOMAIN-CONTAINING"/>
    <property type="match status" value="1"/>
</dbReference>
<dbReference type="InterPro" id="IPR036515">
    <property type="entry name" value="Transposase_17_sf"/>
</dbReference>
<feature type="domain" description="Transposase IS200-like" evidence="2">
    <location>
        <begin position="9"/>
        <end position="124"/>
    </location>
</feature>
<dbReference type="SUPFAM" id="SSF143422">
    <property type="entry name" value="Transposase IS200-like"/>
    <property type="match status" value="1"/>
</dbReference>
<accession>V5YP35</accession>
<dbReference type="RefSeq" id="WP_023842611.1">
    <property type="nucleotide sequence ID" value="NC_022995.1"/>
</dbReference>
<dbReference type="GO" id="GO:0004803">
    <property type="term" value="F:transposase activity"/>
    <property type="evidence" value="ECO:0007669"/>
    <property type="project" value="InterPro"/>
</dbReference>
<dbReference type="GO" id="GO:0003677">
    <property type="term" value="F:DNA binding"/>
    <property type="evidence" value="ECO:0007669"/>
    <property type="project" value="InterPro"/>
</dbReference>
<reference evidence="3" key="2">
    <citation type="submission" date="2024-06" db="EMBL/GenBank/DDBJ databases">
        <authorList>
            <person name="Sakai Y."/>
            <person name="Fujii T."/>
        </authorList>
    </citation>
    <scope>NUCLEOTIDE SEQUENCE</scope>
    <source>
        <strain evidence="3">M701</strain>
        <plasmid evidence="3">pM7012</plasmid>
    </source>
</reference>
<reference evidence="3" key="1">
    <citation type="journal article" date="2014" name="Microbiology">
        <title>A 2,4-dichlorophenoxyacetic acid degradation plasmid pM7012 discloses distribution of an unclassified megaplasmid group across bacterial species.</title>
        <authorList>
            <person name="Sakai Y."/>
            <person name="Ogawa N."/>
            <person name="Shimomura Y."/>
            <person name="Fujii T."/>
        </authorList>
    </citation>
    <scope>NUCLEOTIDE SEQUENCE</scope>
    <source>
        <strain evidence="3">M701</strain>
    </source>
</reference>
<keyword evidence="3" id="KW-0614">Plasmid</keyword>
<evidence type="ECO:0000256" key="1">
    <source>
        <dbReference type="SAM" id="MobiDB-lite"/>
    </source>
</evidence>
<sequence>MARLPRLYVPGQPQYVILRALGNHAAFRDDEDYACFVSCLRQAARDNKIPVHGWSLTPNAVQILATPPTEDGLPKMLQAIGRRYVAIFNRRHGRSGTLWEGRYRATVFEADLYFPLAIRMVELAPVTQGLVSAPADWRWSSFRRHAGLGEVDAASDVQIADHAVFWALGNTPFERQHEYLRLVAEPIDPRETAALRESVIKGWVHGSPAFRDSVAGAANRRVTPLQRGRPKGSRPRNDEGAADQVVASASAPPAGSLCP</sequence>
<dbReference type="EMBL" id="AB853026">
    <property type="protein sequence ID" value="BAO19068.1"/>
    <property type="molecule type" value="Genomic_DNA"/>
</dbReference>
<dbReference type="GO" id="GO:0006313">
    <property type="term" value="P:DNA transposition"/>
    <property type="evidence" value="ECO:0007669"/>
    <property type="project" value="InterPro"/>
</dbReference>
<geneLocation type="plasmid" evidence="3">
    <name>pM7012</name>
</geneLocation>
<evidence type="ECO:0000313" key="3">
    <source>
        <dbReference type="EMBL" id="BAO19068.1"/>
    </source>
</evidence>
<evidence type="ECO:0000259" key="2">
    <source>
        <dbReference type="SMART" id="SM01321"/>
    </source>
</evidence>
<dbReference type="SMART" id="SM01321">
    <property type="entry name" value="Y1_Tnp"/>
    <property type="match status" value="1"/>
</dbReference>
<name>V5YP35_9BURK</name>
<dbReference type="InterPro" id="IPR002686">
    <property type="entry name" value="Transposase_17"/>
</dbReference>